<proteinExistence type="predicted"/>
<dbReference type="EMBL" id="OOGT01000276">
    <property type="protein sequence ID" value="SPL72382.1"/>
    <property type="molecule type" value="Genomic_DNA"/>
</dbReference>
<evidence type="ECO:0000313" key="2">
    <source>
        <dbReference type="Proteomes" id="UP000245974"/>
    </source>
</evidence>
<accession>A0A2U3N3Z5</accession>
<protein>
    <submittedName>
        <fullName evidence="1">Uncharacterized protein</fullName>
    </submittedName>
</protein>
<gene>
    <name evidence="1" type="ORF">KPC_3560</name>
</gene>
<evidence type="ECO:0000313" key="1">
    <source>
        <dbReference type="EMBL" id="SPL72382.1"/>
    </source>
</evidence>
<keyword evidence="2" id="KW-1185">Reference proteome</keyword>
<dbReference type="InParanoid" id="A0A2U3N3Z5"/>
<organism evidence="1 2">
    <name type="scientific">Acinetobacter stercoris</name>
    <dbReference type="NCBI Taxonomy" id="2126983"/>
    <lineage>
        <taxon>Bacteria</taxon>
        <taxon>Pseudomonadati</taxon>
        <taxon>Pseudomonadota</taxon>
        <taxon>Gammaproteobacteria</taxon>
        <taxon>Moraxellales</taxon>
        <taxon>Moraxellaceae</taxon>
        <taxon>Acinetobacter</taxon>
    </lineage>
</organism>
<name>A0A2U3N3Z5_9GAMM</name>
<reference evidence="2" key="1">
    <citation type="submission" date="2018-03" db="EMBL/GenBank/DDBJ databases">
        <authorList>
            <person name="Blom J."/>
        </authorList>
    </citation>
    <scope>NUCLEOTIDE SEQUENCE [LARGE SCALE GENOMIC DNA]</scope>
    <source>
        <strain evidence="2">KPC-SM-21</strain>
    </source>
</reference>
<dbReference type="Proteomes" id="UP000245974">
    <property type="component" value="Unassembled WGS sequence"/>
</dbReference>
<sequence length="92" mass="10515">MIAWGLLLISIFWIPNQLLENKKINENILRGFPTHKEAAKQEIYFSSDKDKINTAIPLDIEINNLDKLSNKQPINIQLSINGQKIETKGVTK</sequence>
<dbReference type="AlphaFoldDB" id="A0A2U3N3Z5"/>